<dbReference type="Gene3D" id="3.30.70.1060">
    <property type="entry name" value="Dimeric alpha+beta barrel"/>
    <property type="match status" value="1"/>
</dbReference>
<protein>
    <recommendedName>
        <fullName evidence="2">YCII-related domain-containing protein</fullName>
    </recommendedName>
</protein>
<evidence type="ECO:0000259" key="2">
    <source>
        <dbReference type="Pfam" id="PF03795"/>
    </source>
</evidence>
<sequence>MKHYLLEGKHLVPFAELQNLLPEHHAYLQAGYDSGHFLFSGPQAPPDGGILVARAKNREELDALLASEPFVREGKMVFTRVTEFDAAQFQPSLSSWFSGLAE</sequence>
<accession>A0A1W6N1J2</accession>
<dbReference type="PANTHER" id="PTHR37828">
    <property type="entry name" value="GSR2449 PROTEIN"/>
    <property type="match status" value="1"/>
</dbReference>
<keyword evidence="4" id="KW-1185">Reference proteome</keyword>
<dbReference type="AlphaFoldDB" id="A0A1W6N1J2"/>
<gene>
    <name evidence="3" type="ORF">B1812_15295</name>
</gene>
<dbReference type="RefSeq" id="WP_102938108.1">
    <property type="nucleotide sequence ID" value="NZ_AP027149.1"/>
</dbReference>
<dbReference type="PANTHER" id="PTHR37828:SF1">
    <property type="entry name" value="YCII-RELATED DOMAIN-CONTAINING PROTEIN"/>
    <property type="match status" value="1"/>
</dbReference>
<reference evidence="3 4" key="1">
    <citation type="submission" date="2017-02" db="EMBL/GenBank/DDBJ databases">
        <authorList>
            <person name="Peterson S.W."/>
        </authorList>
    </citation>
    <scope>NUCLEOTIDE SEQUENCE [LARGE SCALE GENOMIC DNA]</scope>
    <source>
        <strain evidence="3 4">S285</strain>
    </source>
</reference>
<dbReference type="Pfam" id="PF03795">
    <property type="entry name" value="YCII"/>
    <property type="match status" value="1"/>
</dbReference>
<dbReference type="EMBL" id="CP019948">
    <property type="protein sequence ID" value="ARN83687.1"/>
    <property type="molecule type" value="Genomic_DNA"/>
</dbReference>
<evidence type="ECO:0000256" key="1">
    <source>
        <dbReference type="ARBA" id="ARBA00007689"/>
    </source>
</evidence>
<dbReference type="Proteomes" id="UP000193978">
    <property type="component" value="Chromosome"/>
</dbReference>
<evidence type="ECO:0000313" key="4">
    <source>
        <dbReference type="Proteomes" id="UP000193978"/>
    </source>
</evidence>
<comment type="similarity">
    <text evidence="1">Belongs to the YciI family.</text>
</comment>
<name>A0A1W6N1J2_9HYPH</name>
<proteinExistence type="inferred from homology"/>
<organism evidence="3 4">
    <name type="scientific">Methylocystis bryophila</name>
    <dbReference type="NCBI Taxonomy" id="655015"/>
    <lineage>
        <taxon>Bacteria</taxon>
        <taxon>Pseudomonadati</taxon>
        <taxon>Pseudomonadota</taxon>
        <taxon>Alphaproteobacteria</taxon>
        <taxon>Hyphomicrobiales</taxon>
        <taxon>Methylocystaceae</taxon>
        <taxon>Methylocystis</taxon>
    </lineage>
</organism>
<dbReference type="InterPro" id="IPR005545">
    <property type="entry name" value="YCII"/>
</dbReference>
<dbReference type="InterPro" id="IPR011008">
    <property type="entry name" value="Dimeric_a/b-barrel"/>
</dbReference>
<feature type="domain" description="YCII-related" evidence="2">
    <location>
        <begin position="15"/>
        <end position="84"/>
    </location>
</feature>
<dbReference type="SUPFAM" id="SSF54909">
    <property type="entry name" value="Dimeric alpha+beta barrel"/>
    <property type="match status" value="1"/>
</dbReference>
<dbReference type="KEGG" id="mbry:B1812_15295"/>
<evidence type="ECO:0000313" key="3">
    <source>
        <dbReference type="EMBL" id="ARN83687.1"/>
    </source>
</evidence>
<dbReference type="STRING" id="655015.B1812_15295"/>
<dbReference type="OrthoDB" id="9814407at2"/>